<feature type="compositionally biased region" description="Low complexity" evidence="1">
    <location>
        <begin position="38"/>
        <end position="52"/>
    </location>
</feature>
<gene>
    <name evidence="2" type="ORF">FA15DRAFT_674323</name>
</gene>
<accession>A0A5C3KI54</accession>
<feature type="compositionally biased region" description="Basic and acidic residues" evidence="1">
    <location>
        <begin position="138"/>
        <end position="151"/>
    </location>
</feature>
<keyword evidence="3" id="KW-1185">Reference proteome</keyword>
<feature type="region of interest" description="Disordered" evidence="1">
    <location>
        <begin position="1"/>
        <end position="23"/>
    </location>
</feature>
<dbReference type="Proteomes" id="UP000307440">
    <property type="component" value="Unassembled WGS sequence"/>
</dbReference>
<dbReference type="OrthoDB" id="3268823at2759"/>
<feature type="region of interest" description="Disordered" evidence="1">
    <location>
        <begin position="136"/>
        <end position="197"/>
    </location>
</feature>
<feature type="compositionally biased region" description="Basic and acidic residues" evidence="1">
    <location>
        <begin position="454"/>
        <end position="465"/>
    </location>
</feature>
<feature type="compositionally biased region" description="Polar residues" evidence="1">
    <location>
        <begin position="347"/>
        <end position="375"/>
    </location>
</feature>
<feature type="compositionally biased region" description="Basic and acidic residues" evidence="1">
    <location>
        <begin position="477"/>
        <end position="486"/>
    </location>
</feature>
<name>A0A5C3KI54_COPMA</name>
<dbReference type="AlphaFoldDB" id="A0A5C3KI54"/>
<feature type="compositionally biased region" description="Polar residues" evidence="1">
    <location>
        <begin position="1"/>
        <end position="20"/>
    </location>
</feature>
<dbReference type="EMBL" id="ML210335">
    <property type="protein sequence ID" value="TFK19555.1"/>
    <property type="molecule type" value="Genomic_DNA"/>
</dbReference>
<evidence type="ECO:0000313" key="3">
    <source>
        <dbReference type="Proteomes" id="UP000307440"/>
    </source>
</evidence>
<feature type="region of interest" description="Disordered" evidence="1">
    <location>
        <begin position="240"/>
        <end position="264"/>
    </location>
</feature>
<evidence type="ECO:0000256" key="1">
    <source>
        <dbReference type="SAM" id="MobiDB-lite"/>
    </source>
</evidence>
<evidence type="ECO:0000313" key="2">
    <source>
        <dbReference type="EMBL" id="TFK19555.1"/>
    </source>
</evidence>
<feature type="region of interest" description="Disordered" evidence="1">
    <location>
        <begin position="35"/>
        <end position="71"/>
    </location>
</feature>
<protein>
    <submittedName>
        <fullName evidence="2">Uncharacterized protein</fullName>
    </submittedName>
</protein>
<feature type="compositionally biased region" description="Polar residues" evidence="1">
    <location>
        <begin position="440"/>
        <end position="450"/>
    </location>
</feature>
<feature type="compositionally biased region" description="Polar residues" evidence="1">
    <location>
        <begin position="328"/>
        <end position="337"/>
    </location>
</feature>
<proteinExistence type="predicted"/>
<feature type="compositionally biased region" description="Basic and acidic residues" evidence="1">
    <location>
        <begin position="498"/>
        <end position="510"/>
    </location>
</feature>
<reference evidence="2 3" key="1">
    <citation type="journal article" date="2019" name="Nat. Ecol. Evol.">
        <title>Megaphylogeny resolves global patterns of mushroom evolution.</title>
        <authorList>
            <person name="Varga T."/>
            <person name="Krizsan K."/>
            <person name="Foldi C."/>
            <person name="Dima B."/>
            <person name="Sanchez-Garcia M."/>
            <person name="Sanchez-Ramirez S."/>
            <person name="Szollosi G.J."/>
            <person name="Szarkandi J.G."/>
            <person name="Papp V."/>
            <person name="Albert L."/>
            <person name="Andreopoulos W."/>
            <person name="Angelini C."/>
            <person name="Antonin V."/>
            <person name="Barry K.W."/>
            <person name="Bougher N.L."/>
            <person name="Buchanan P."/>
            <person name="Buyck B."/>
            <person name="Bense V."/>
            <person name="Catcheside P."/>
            <person name="Chovatia M."/>
            <person name="Cooper J."/>
            <person name="Damon W."/>
            <person name="Desjardin D."/>
            <person name="Finy P."/>
            <person name="Geml J."/>
            <person name="Haridas S."/>
            <person name="Hughes K."/>
            <person name="Justo A."/>
            <person name="Karasinski D."/>
            <person name="Kautmanova I."/>
            <person name="Kiss B."/>
            <person name="Kocsube S."/>
            <person name="Kotiranta H."/>
            <person name="LaButti K.M."/>
            <person name="Lechner B.E."/>
            <person name="Liimatainen K."/>
            <person name="Lipzen A."/>
            <person name="Lukacs Z."/>
            <person name="Mihaltcheva S."/>
            <person name="Morgado L.N."/>
            <person name="Niskanen T."/>
            <person name="Noordeloos M.E."/>
            <person name="Ohm R.A."/>
            <person name="Ortiz-Santana B."/>
            <person name="Ovrebo C."/>
            <person name="Racz N."/>
            <person name="Riley R."/>
            <person name="Savchenko A."/>
            <person name="Shiryaev A."/>
            <person name="Soop K."/>
            <person name="Spirin V."/>
            <person name="Szebenyi C."/>
            <person name="Tomsovsky M."/>
            <person name="Tulloss R.E."/>
            <person name="Uehling J."/>
            <person name="Grigoriev I.V."/>
            <person name="Vagvolgyi C."/>
            <person name="Papp T."/>
            <person name="Martin F.M."/>
            <person name="Miettinen O."/>
            <person name="Hibbett D.S."/>
            <person name="Nagy L.G."/>
        </authorList>
    </citation>
    <scope>NUCLEOTIDE SEQUENCE [LARGE SCALE GENOMIC DNA]</scope>
    <source>
        <strain evidence="2 3">CBS 121175</strain>
    </source>
</reference>
<sequence>MSVNPSLQTPPSLNTPNVSDQRSDRWAAELLDSVADGSSVPIQQPQSQSAVSTPGHAMPGSFPNPPAGNITADFEQVKGAAGSALHTARGYVPAVDQVKETAGSALVAAKEYVDTAGDKVAPYLPEQVAAYIPSHNVVHPDDKSTSKRGLDIDDMPSDGIAKLPEERRQEVLPSHDDESFTPLGKTGGVGPLPGSALESGVAILPDERQSDSSKARSSVPIEQVFSGDAVAKLPEERRQAVLPSHDDASSTPLGKTAGAGHLPGRASEAGVAVLPDQKQTKQGQEAIGNYPNYLNPEVIGSNKHTGAEAQGTSVPERNVPIDTIHDNAPSTHGQSADRNAPFDKGPQYSTQASTNASTKTLRGSIVPSTLGGSESTRAKVPDAPGSHVQTGDLRPPVPDKSNAHVRHIDSDRATAGHSPHTSPVHPATKDAPFNRLPKSTDGTGSASAEVSSPMDDRQTHFRTTELGDGAGSPKKPGFMDKIKGEMKVMSGKLGGNEQKVEEGRKIMGRN</sequence>
<feature type="region of interest" description="Disordered" evidence="1">
    <location>
        <begin position="276"/>
        <end position="510"/>
    </location>
</feature>
<feature type="compositionally biased region" description="Basic and acidic residues" evidence="1">
    <location>
        <begin position="163"/>
        <end position="178"/>
    </location>
</feature>
<organism evidence="2 3">
    <name type="scientific">Coprinopsis marcescibilis</name>
    <name type="common">Agaric fungus</name>
    <name type="synonym">Psathyrella marcescibilis</name>
    <dbReference type="NCBI Taxonomy" id="230819"/>
    <lineage>
        <taxon>Eukaryota</taxon>
        <taxon>Fungi</taxon>
        <taxon>Dikarya</taxon>
        <taxon>Basidiomycota</taxon>
        <taxon>Agaricomycotina</taxon>
        <taxon>Agaricomycetes</taxon>
        <taxon>Agaricomycetidae</taxon>
        <taxon>Agaricales</taxon>
        <taxon>Agaricineae</taxon>
        <taxon>Psathyrellaceae</taxon>
        <taxon>Coprinopsis</taxon>
    </lineage>
</organism>